<dbReference type="InterPro" id="IPR012337">
    <property type="entry name" value="RNaseH-like_sf"/>
</dbReference>
<protein>
    <submittedName>
        <fullName evidence="1">Uncharacterized protein</fullName>
    </submittedName>
</protein>
<keyword evidence="2" id="KW-1185">Reference proteome</keyword>
<dbReference type="InterPro" id="IPR036397">
    <property type="entry name" value="RNaseH_sf"/>
</dbReference>
<dbReference type="GO" id="GO:0003676">
    <property type="term" value="F:nucleic acid binding"/>
    <property type="evidence" value="ECO:0007669"/>
    <property type="project" value="InterPro"/>
</dbReference>
<accession>A0AAD6ZG75</accession>
<evidence type="ECO:0000313" key="1">
    <source>
        <dbReference type="EMBL" id="KAJ7320691.1"/>
    </source>
</evidence>
<dbReference type="Proteomes" id="UP001218218">
    <property type="component" value="Unassembled WGS sequence"/>
</dbReference>
<proteinExistence type="predicted"/>
<feature type="non-terminal residue" evidence="1">
    <location>
        <position position="156"/>
    </location>
</feature>
<dbReference type="SUPFAM" id="SSF53098">
    <property type="entry name" value="Ribonuclease H-like"/>
    <property type="match status" value="1"/>
</dbReference>
<dbReference type="AlphaFoldDB" id="A0AAD6ZG75"/>
<gene>
    <name evidence="1" type="ORF">DFH08DRAFT_1034422</name>
</gene>
<organism evidence="1 2">
    <name type="scientific">Mycena albidolilacea</name>
    <dbReference type="NCBI Taxonomy" id="1033008"/>
    <lineage>
        <taxon>Eukaryota</taxon>
        <taxon>Fungi</taxon>
        <taxon>Dikarya</taxon>
        <taxon>Basidiomycota</taxon>
        <taxon>Agaricomycotina</taxon>
        <taxon>Agaricomycetes</taxon>
        <taxon>Agaricomycetidae</taxon>
        <taxon>Agaricales</taxon>
        <taxon>Marasmiineae</taxon>
        <taxon>Mycenaceae</taxon>
        <taxon>Mycena</taxon>
    </lineage>
</organism>
<name>A0AAD6ZG75_9AGAR</name>
<dbReference type="EMBL" id="JARIHO010000053">
    <property type="protein sequence ID" value="KAJ7320691.1"/>
    <property type="molecule type" value="Genomic_DNA"/>
</dbReference>
<reference evidence="1" key="1">
    <citation type="submission" date="2023-03" db="EMBL/GenBank/DDBJ databases">
        <title>Massive genome expansion in bonnet fungi (Mycena s.s.) driven by repeated elements and novel gene families across ecological guilds.</title>
        <authorList>
            <consortium name="Lawrence Berkeley National Laboratory"/>
            <person name="Harder C.B."/>
            <person name="Miyauchi S."/>
            <person name="Viragh M."/>
            <person name="Kuo A."/>
            <person name="Thoen E."/>
            <person name="Andreopoulos B."/>
            <person name="Lu D."/>
            <person name="Skrede I."/>
            <person name="Drula E."/>
            <person name="Henrissat B."/>
            <person name="Morin E."/>
            <person name="Kohler A."/>
            <person name="Barry K."/>
            <person name="LaButti K."/>
            <person name="Morin E."/>
            <person name="Salamov A."/>
            <person name="Lipzen A."/>
            <person name="Mereny Z."/>
            <person name="Hegedus B."/>
            <person name="Baldrian P."/>
            <person name="Stursova M."/>
            <person name="Weitz H."/>
            <person name="Taylor A."/>
            <person name="Grigoriev I.V."/>
            <person name="Nagy L.G."/>
            <person name="Martin F."/>
            <person name="Kauserud H."/>
        </authorList>
    </citation>
    <scope>NUCLEOTIDE SEQUENCE</scope>
    <source>
        <strain evidence="1">CBHHK002</strain>
    </source>
</reference>
<comment type="caution">
    <text evidence="1">The sequence shown here is derived from an EMBL/GenBank/DDBJ whole genome shotgun (WGS) entry which is preliminary data.</text>
</comment>
<evidence type="ECO:0000313" key="2">
    <source>
        <dbReference type="Proteomes" id="UP001218218"/>
    </source>
</evidence>
<sequence>MDPTESPDKALESLRGPLSAESPSTYVYVDGIGSKTTAAGAGIFFGLSSLMNKLLVVPRPGFGTADRARVFSIHETLLTVVPATTLVIFCTSRMVIRQFKCYSAAKNMTLGWPGSNRDMFKATVKLLAARHARTYFVHVNSNSTNESKKQASSLAR</sequence>
<dbReference type="Gene3D" id="3.30.420.10">
    <property type="entry name" value="Ribonuclease H-like superfamily/Ribonuclease H"/>
    <property type="match status" value="1"/>
</dbReference>